<evidence type="ECO:0000256" key="4">
    <source>
        <dbReference type="ARBA" id="ARBA00004245"/>
    </source>
</evidence>
<dbReference type="CDD" id="cd04412">
    <property type="entry name" value="NDPk7B"/>
    <property type="match status" value="1"/>
</dbReference>
<comment type="subcellular location">
    <subcellularLocation>
        <location evidence="3">Cell projection</location>
        <location evidence="3">Cilium</location>
    </subcellularLocation>
    <subcellularLocation>
        <location evidence="4">Cytoplasm</location>
        <location evidence="4">Cytoskeleton</location>
    </subcellularLocation>
</comment>
<name>A0A383V4B3_TETOB</name>
<dbReference type="PROSITE" id="PS51336">
    <property type="entry name" value="DM10"/>
    <property type="match status" value="1"/>
</dbReference>
<dbReference type="PRINTS" id="PR01243">
    <property type="entry name" value="NUCDPKINASE"/>
</dbReference>
<feature type="binding site" evidence="11">
    <location>
        <position position="171"/>
    </location>
    <ligand>
        <name>ATP</name>
        <dbReference type="ChEBI" id="CHEBI:30616"/>
    </ligand>
</feature>
<comment type="caution">
    <text evidence="11">Lacks conserved residue(s) required for the propagation of feature annotation.</text>
</comment>
<dbReference type="PROSITE" id="PS00469">
    <property type="entry name" value="NDPK"/>
    <property type="match status" value="1"/>
</dbReference>
<keyword evidence="8" id="KW-0966">Cell projection</keyword>
<keyword evidence="16" id="KW-1185">Reference proteome</keyword>
<evidence type="ECO:0000256" key="1">
    <source>
        <dbReference type="ARBA" id="ARBA00000082"/>
    </source>
</evidence>
<organism evidence="15 16">
    <name type="scientific">Tetradesmus obliquus</name>
    <name type="common">Green alga</name>
    <name type="synonym">Acutodesmus obliquus</name>
    <dbReference type="NCBI Taxonomy" id="3088"/>
    <lineage>
        <taxon>Eukaryota</taxon>
        <taxon>Viridiplantae</taxon>
        <taxon>Chlorophyta</taxon>
        <taxon>core chlorophytes</taxon>
        <taxon>Chlorophyceae</taxon>
        <taxon>CS clade</taxon>
        <taxon>Sphaeropleales</taxon>
        <taxon>Scenedesmaceae</taxon>
        <taxon>Tetradesmus</taxon>
    </lineage>
</organism>
<evidence type="ECO:0000256" key="13">
    <source>
        <dbReference type="RuleBase" id="RU004013"/>
    </source>
</evidence>
<dbReference type="InterPro" id="IPR036850">
    <property type="entry name" value="NDK-like_dom_sf"/>
</dbReference>
<evidence type="ECO:0000256" key="11">
    <source>
        <dbReference type="PROSITE-ProRule" id="PRU00706"/>
    </source>
</evidence>
<dbReference type="FunFam" id="3.30.70.141:FF:000010">
    <property type="entry name" value="Nucleoside diphosphate kinase 7"/>
    <property type="match status" value="1"/>
</dbReference>
<feature type="domain" description="DM10" evidence="14">
    <location>
        <begin position="1"/>
        <end position="89"/>
    </location>
</feature>
<dbReference type="InterPro" id="IPR037993">
    <property type="entry name" value="NDPk7B"/>
</dbReference>
<dbReference type="EC" id="2.7.4.6" evidence="13"/>
<keyword evidence="6" id="KW-0378">Hydrolase</keyword>
<dbReference type="PIRSF" id="PIRSF036503">
    <property type="entry name" value="NDK7"/>
    <property type="match status" value="1"/>
</dbReference>
<keyword evidence="13" id="KW-0808">Transferase</keyword>
<feature type="binding site" evidence="11">
    <location>
        <position position="97"/>
    </location>
    <ligand>
        <name>ATP</name>
        <dbReference type="ChEBI" id="CHEBI:30616"/>
    </ligand>
</feature>
<evidence type="ECO:0000256" key="10">
    <source>
        <dbReference type="PIRSR" id="PIRSR036503-51"/>
    </source>
</evidence>
<protein>
    <recommendedName>
        <fullName evidence="13">Nucleoside diphosphate kinase</fullName>
        <ecNumber evidence="13">2.7.4.6</ecNumber>
    </recommendedName>
</protein>
<comment type="catalytic activity">
    <reaction evidence="2">
        <text>a ribonucleoside 5'-diphosphate + ATP = a ribonucleoside 5'-triphosphate + ADP</text>
        <dbReference type="Rhea" id="RHEA:18113"/>
        <dbReference type="ChEBI" id="CHEBI:30616"/>
        <dbReference type="ChEBI" id="CHEBI:57930"/>
        <dbReference type="ChEBI" id="CHEBI:61557"/>
        <dbReference type="ChEBI" id="CHEBI:456216"/>
        <dbReference type="EC" id="2.7.4.6"/>
    </reaction>
</comment>
<dbReference type="AlphaFoldDB" id="A0A383V4B3"/>
<comment type="catalytic activity">
    <reaction evidence="1 13">
        <text>a 2'-deoxyribonucleoside 5'-diphosphate + ATP = a 2'-deoxyribonucleoside 5'-triphosphate + ADP</text>
        <dbReference type="Rhea" id="RHEA:44640"/>
        <dbReference type="ChEBI" id="CHEBI:30616"/>
        <dbReference type="ChEBI" id="CHEBI:61560"/>
        <dbReference type="ChEBI" id="CHEBI:73316"/>
        <dbReference type="ChEBI" id="CHEBI:456216"/>
        <dbReference type="EC" id="2.7.4.6"/>
    </reaction>
</comment>
<dbReference type="PANTHER" id="PTHR43109">
    <property type="entry name" value="NUCLEOSIDE DIPHOSPHATE KINASE 7"/>
    <property type="match status" value="1"/>
</dbReference>
<evidence type="ECO:0000256" key="5">
    <source>
        <dbReference type="ARBA" id="ARBA00022490"/>
    </source>
</evidence>
<dbReference type="GO" id="GO:0006228">
    <property type="term" value="P:UTP biosynthetic process"/>
    <property type="evidence" value="ECO:0007669"/>
    <property type="project" value="InterPro"/>
</dbReference>
<evidence type="ECO:0000313" key="15">
    <source>
        <dbReference type="EMBL" id="SZX59921.1"/>
    </source>
</evidence>
<proteinExistence type="inferred from homology"/>
<dbReference type="InterPro" id="IPR057579">
    <property type="entry name" value="DM10_NDK7"/>
</dbReference>
<sequence length="377" mass="41555">MSQRYAFVAEWLDPNSGVLWRYQLFYYKDTNELEMFDIKNRRHFLKRIKYDGVTLQQLYIGSTIVVYARQLRLIEYGDDFTRQSIEARAEKTLALIKPDAVKHMGKIINAITTSGFSITNMRMCQLSRADAEAFYAVHAGRPFFNTLCSFMTSGPIVALELMAASSITKWRDLLGPTDSSTARQQAPNSIRGLFGSDGTRNAAHGSDSPANAAAELSFFFGKGSSVGRCARCSGTTLGLIKPHAVKDGLAGMMLDCIQEVFDVTGLQLFALDKPAAAEFVEVYKGVVAPGEFSAMVDELVAGSCIAVEVADREGGEAVEPFRQLCGPLDPELGRVLRPHSLRARFGVSRVRNGIHCTDLQENGQLETSYFFRILQAA</sequence>
<keyword evidence="13" id="KW-0418">Kinase</keyword>
<dbReference type="SMART" id="SM00676">
    <property type="entry name" value="DM10"/>
    <property type="match status" value="1"/>
</dbReference>
<dbReference type="GO" id="GO:0006183">
    <property type="term" value="P:GTP biosynthetic process"/>
    <property type="evidence" value="ECO:0007669"/>
    <property type="project" value="InterPro"/>
</dbReference>
<dbReference type="GO" id="GO:0006241">
    <property type="term" value="P:CTP biosynthetic process"/>
    <property type="evidence" value="ECO:0007669"/>
    <property type="project" value="InterPro"/>
</dbReference>
<dbReference type="Pfam" id="PF00334">
    <property type="entry name" value="NDK"/>
    <property type="match status" value="2"/>
</dbReference>
<dbReference type="SMART" id="SM00562">
    <property type="entry name" value="NDK"/>
    <property type="match status" value="2"/>
</dbReference>
<evidence type="ECO:0000259" key="14">
    <source>
        <dbReference type="PROSITE" id="PS51336"/>
    </source>
</evidence>
<evidence type="ECO:0000256" key="12">
    <source>
        <dbReference type="RuleBase" id="RU004011"/>
    </source>
</evidence>
<dbReference type="InterPro" id="IPR034907">
    <property type="entry name" value="NDK-like_dom"/>
</dbReference>
<dbReference type="GO" id="GO:0016787">
    <property type="term" value="F:hydrolase activity"/>
    <property type="evidence" value="ECO:0007669"/>
    <property type="project" value="UniProtKB-KW"/>
</dbReference>
<dbReference type="GO" id="GO:0005524">
    <property type="term" value="F:ATP binding"/>
    <property type="evidence" value="ECO:0007669"/>
    <property type="project" value="UniProtKB-KW"/>
</dbReference>
<dbReference type="Proteomes" id="UP000256970">
    <property type="component" value="Unassembled WGS sequence"/>
</dbReference>
<keyword evidence="7" id="KW-0206">Cytoskeleton</keyword>
<dbReference type="STRING" id="3088.A0A383V4B3"/>
<dbReference type="Gene3D" id="3.30.70.141">
    <property type="entry name" value="Nucleoside diphosphate kinase-like domain"/>
    <property type="match status" value="2"/>
</dbReference>
<dbReference type="GO" id="GO:0005879">
    <property type="term" value="C:axonemal microtubule"/>
    <property type="evidence" value="ECO:0007669"/>
    <property type="project" value="TreeGrafter"/>
</dbReference>
<dbReference type="EMBL" id="FNXT01000032">
    <property type="protein sequence ID" value="SZX59921.1"/>
    <property type="molecule type" value="Genomic_DNA"/>
</dbReference>
<evidence type="ECO:0000256" key="8">
    <source>
        <dbReference type="ARBA" id="ARBA00023273"/>
    </source>
</evidence>
<evidence type="ECO:0000256" key="9">
    <source>
        <dbReference type="PIRSR" id="PIRSR036503-50"/>
    </source>
</evidence>
<feature type="binding site" evidence="11">
    <location>
        <position position="143"/>
    </location>
    <ligand>
        <name>ATP</name>
        <dbReference type="ChEBI" id="CHEBI:30616"/>
    </ligand>
</feature>
<feature type="binding site" evidence="11">
    <location>
        <position position="191"/>
    </location>
    <ligand>
        <name>ATP</name>
        <dbReference type="ChEBI" id="CHEBI:30616"/>
    </ligand>
</feature>
<feature type="binding site" evidence="11">
    <location>
        <position position="177"/>
    </location>
    <ligand>
        <name>ATP</name>
        <dbReference type="ChEBI" id="CHEBI:30616"/>
    </ligand>
</feature>
<feature type="active site" description="Pros-phosphohistidine intermediate" evidence="11">
    <location>
        <position position="355"/>
    </location>
</feature>
<gene>
    <name evidence="15" type="ORF">BQ4739_LOCUS521</name>
</gene>
<evidence type="ECO:0000256" key="3">
    <source>
        <dbReference type="ARBA" id="ARBA00004138"/>
    </source>
</evidence>
<dbReference type="SUPFAM" id="SSF54919">
    <property type="entry name" value="Nucleoside diphosphate kinase, NDK"/>
    <property type="match status" value="2"/>
</dbReference>
<dbReference type="GO" id="GO:0004550">
    <property type="term" value="F:nucleoside diphosphate kinase activity"/>
    <property type="evidence" value="ECO:0007669"/>
    <property type="project" value="UniProtKB-EC"/>
</dbReference>
<feature type="active site" description="Pros-phosphohistidine intermediate" evidence="9 11">
    <location>
        <position position="204"/>
    </location>
</feature>
<dbReference type="InterPro" id="IPR001564">
    <property type="entry name" value="Nucleoside_diP_kinase"/>
</dbReference>
<dbReference type="InterPro" id="IPR006602">
    <property type="entry name" value="DM10_dom"/>
</dbReference>
<dbReference type="Pfam" id="PF25364">
    <property type="entry name" value="PH_NDK7_N"/>
    <property type="match status" value="1"/>
</dbReference>
<evidence type="ECO:0000256" key="2">
    <source>
        <dbReference type="ARBA" id="ARBA00000937"/>
    </source>
</evidence>
<evidence type="ECO:0000256" key="6">
    <source>
        <dbReference type="ARBA" id="ARBA00022801"/>
    </source>
</evidence>
<evidence type="ECO:0000256" key="7">
    <source>
        <dbReference type="ARBA" id="ARBA00023212"/>
    </source>
</evidence>
<dbReference type="InterPro" id="IPR023005">
    <property type="entry name" value="Nucleoside_diP_kinase_AS"/>
</dbReference>
<feature type="binding site" evidence="11">
    <location>
        <position position="201"/>
    </location>
    <ligand>
        <name>ATP</name>
        <dbReference type="ChEBI" id="CHEBI:30616"/>
    </ligand>
</feature>
<dbReference type="PANTHER" id="PTHR43109:SF2">
    <property type="entry name" value="NUCLEOSIDE DIPHOSPHATE KINASE 7"/>
    <property type="match status" value="1"/>
</dbReference>
<keyword evidence="5" id="KW-0963">Cytoplasm</keyword>
<keyword evidence="10 13" id="KW-0547">Nucleotide-binding</keyword>
<accession>A0A383V4B3</accession>
<dbReference type="InterPro" id="IPR011410">
    <property type="entry name" value="NDPK7"/>
</dbReference>
<keyword evidence="10 13" id="KW-0067">ATP-binding</keyword>
<dbReference type="PROSITE" id="PS51374">
    <property type="entry name" value="NDPK_LIKE"/>
    <property type="match status" value="2"/>
</dbReference>
<reference evidence="15 16" key="1">
    <citation type="submission" date="2016-10" db="EMBL/GenBank/DDBJ databases">
        <authorList>
            <person name="Cai Z."/>
        </authorList>
    </citation>
    <scope>NUCLEOTIDE SEQUENCE [LARGE SCALE GENOMIC DNA]</scope>
</reference>
<comment type="similarity">
    <text evidence="11 12">Belongs to the NDK family.</text>
</comment>
<evidence type="ECO:0000313" key="16">
    <source>
        <dbReference type="Proteomes" id="UP000256970"/>
    </source>
</evidence>